<gene>
    <name evidence="2" type="ORF">ANE_LOCUS13578</name>
</gene>
<dbReference type="EMBL" id="CABITT030000004">
    <property type="protein sequence ID" value="VVB03134.1"/>
    <property type="molecule type" value="Genomic_DNA"/>
</dbReference>
<comment type="caution">
    <text evidence="2">The sequence shown here is derived from an EMBL/GenBank/DDBJ whole genome shotgun (WGS) entry which is preliminary data.</text>
</comment>
<accession>A0A565BQ36</accession>
<dbReference type="GO" id="GO:0005524">
    <property type="term" value="F:ATP binding"/>
    <property type="evidence" value="ECO:0007669"/>
    <property type="project" value="InterPro"/>
</dbReference>
<evidence type="ECO:0000313" key="2">
    <source>
        <dbReference type="EMBL" id="VVB03134.1"/>
    </source>
</evidence>
<dbReference type="SUPFAM" id="SSF56112">
    <property type="entry name" value="Protein kinase-like (PK-like)"/>
    <property type="match status" value="1"/>
</dbReference>
<dbReference type="Proteomes" id="UP000489600">
    <property type="component" value="Unassembled WGS sequence"/>
</dbReference>
<dbReference type="Pfam" id="PF00069">
    <property type="entry name" value="Pkinase"/>
    <property type="match status" value="1"/>
</dbReference>
<dbReference type="Gene3D" id="1.10.510.10">
    <property type="entry name" value="Transferase(Phosphotransferase) domain 1"/>
    <property type="match status" value="1"/>
</dbReference>
<organism evidence="2 3">
    <name type="scientific">Arabis nemorensis</name>
    <dbReference type="NCBI Taxonomy" id="586526"/>
    <lineage>
        <taxon>Eukaryota</taxon>
        <taxon>Viridiplantae</taxon>
        <taxon>Streptophyta</taxon>
        <taxon>Embryophyta</taxon>
        <taxon>Tracheophyta</taxon>
        <taxon>Spermatophyta</taxon>
        <taxon>Magnoliopsida</taxon>
        <taxon>eudicotyledons</taxon>
        <taxon>Gunneridae</taxon>
        <taxon>Pentapetalae</taxon>
        <taxon>rosids</taxon>
        <taxon>malvids</taxon>
        <taxon>Brassicales</taxon>
        <taxon>Brassicaceae</taxon>
        <taxon>Arabideae</taxon>
        <taxon>Arabis</taxon>
    </lineage>
</organism>
<dbReference type="GO" id="GO:0007165">
    <property type="term" value="P:signal transduction"/>
    <property type="evidence" value="ECO:0007669"/>
    <property type="project" value="TreeGrafter"/>
</dbReference>
<dbReference type="SMART" id="SM00220">
    <property type="entry name" value="S_TKc"/>
    <property type="match status" value="1"/>
</dbReference>
<evidence type="ECO:0000259" key="1">
    <source>
        <dbReference type="PROSITE" id="PS50011"/>
    </source>
</evidence>
<dbReference type="InterPro" id="IPR000719">
    <property type="entry name" value="Prot_kinase_dom"/>
</dbReference>
<dbReference type="OrthoDB" id="25592at2759"/>
<dbReference type="InterPro" id="IPR008271">
    <property type="entry name" value="Ser/Thr_kinase_AS"/>
</dbReference>
<dbReference type="InterPro" id="IPR011009">
    <property type="entry name" value="Kinase-like_dom_sf"/>
</dbReference>
<dbReference type="PANTHER" id="PTHR48011:SF23">
    <property type="entry name" value="PROTEIN KINASE DOMAIN-CONTAINING PROTEIN"/>
    <property type="match status" value="1"/>
</dbReference>
<dbReference type="PROSITE" id="PS50011">
    <property type="entry name" value="PROTEIN_KINASE_DOM"/>
    <property type="match status" value="1"/>
</dbReference>
<keyword evidence="3" id="KW-1185">Reference proteome</keyword>
<dbReference type="GO" id="GO:0004672">
    <property type="term" value="F:protein kinase activity"/>
    <property type="evidence" value="ECO:0007669"/>
    <property type="project" value="InterPro"/>
</dbReference>
<protein>
    <recommendedName>
        <fullName evidence="1">Protein kinase domain-containing protein</fullName>
    </recommendedName>
</protein>
<dbReference type="AlphaFoldDB" id="A0A565BQ36"/>
<dbReference type="PROSITE" id="PS00108">
    <property type="entry name" value="PROTEIN_KINASE_ST"/>
    <property type="match status" value="1"/>
</dbReference>
<dbReference type="InterPro" id="IPR052751">
    <property type="entry name" value="Plant_MAPKKK"/>
</dbReference>
<reference evidence="2" key="1">
    <citation type="submission" date="2019-07" db="EMBL/GenBank/DDBJ databases">
        <authorList>
            <person name="Dittberner H."/>
        </authorList>
    </citation>
    <scope>NUCLEOTIDE SEQUENCE [LARGE SCALE GENOMIC DNA]</scope>
</reference>
<feature type="domain" description="Protein kinase" evidence="1">
    <location>
        <begin position="5"/>
        <end position="275"/>
    </location>
</feature>
<evidence type="ECO:0000313" key="3">
    <source>
        <dbReference type="Proteomes" id="UP000489600"/>
    </source>
</evidence>
<proteinExistence type="predicted"/>
<name>A0A565BQ36_9BRAS</name>
<dbReference type="PANTHER" id="PTHR48011">
    <property type="entry name" value="CCR4-NOT TRANSCRIPTIONAL COMPLEX SUBUNIT CAF120-RELATED"/>
    <property type="match status" value="1"/>
</dbReference>
<sequence>MPTKTEFVKFLDKGSYGSVDLVKYIKSDGSSPLYAAVKTSEFEDYDILQREIEILSLFKGCSRIVQCYGNYDLEEDFDRDGLRIYKMVMEYAPAGSLDTFMDNYKDRKLPETMIIDFTRMILQGLVSIHDSYGYVHCDIKPGNILVFPCGQSYELKLADFGSSTIVGDIATTWEELDGPYAGTAVYMSPESVKNGVAEKALDLWSLGCVVLEMFTGETPWSEVDDDDLDDVLLGGKTIEIPESVPCYAREFLKKCFSRIPEDRGSASKLLLHRFLSEEDIYGLRHLFSAAVEVEDRTRRYEEIDKAIAEVEDYFLSLLR</sequence>